<feature type="compositionally biased region" description="Polar residues" evidence="1">
    <location>
        <begin position="73"/>
        <end position="83"/>
    </location>
</feature>
<reference evidence="3 4" key="1">
    <citation type="submission" date="2014-06" db="EMBL/GenBank/DDBJ databases">
        <authorList>
            <person name="Bishop-Lilly K.A."/>
            <person name="Broomall S.M."/>
            <person name="Chain P.S."/>
            <person name="Chertkov O."/>
            <person name="Coyne S.R."/>
            <person name="Daligault H.E."/>
            <person name="Davenport K.W."/>
            <person name="Erkkila T."/>
            <person name="Frey K.G."/>
            <person name="Gibbons H.S."/>
            <person name="Gu W."/>
            <person name="Jaissle J."/>
            <person name="Johnson S.L."/>
            <person name="Koroleva G.I."/>
            <person name="Ladner J.T."/>
            <person name="Lo C.-C."/>
            <person name="Minogue T.D."/>
            <person name="Munk C."/>
            <person name="Palacios G.F."/>
            <person name="Redden C.L."/>
            <person name="Rosenzweig C.N."/>
            <person name="Scholz M.B."/>
            <person name="Teshima H."/>
            <person name="Xu Y."/>
        </authorList>
    </citation>
    <scope>NUCLEOTIDE SEQUENCE [LARGE SCALE GENOMIC DNA]</scope>
    <source>
        <strain evidence="3 4">EO147</strain>
    </source>
</reference>
<evidence type="ECO:0000313" key="4">
    <source>
        <dbReference type="Proteomes" id="UP000029424"/>
    </source>
</evidence>
<gene>
    <name evidence="3" type="ORF">DM82_4073</name>
</gene>
<dbReference type="Pfam" id="PF04972">
    <property type="entry name" value="BON"/>
    <property type="match status" value="1"/>
</dbReference>
<dbReference type="InterPro" id="IPR051686">
    <property type="entry name" value="Lipoprotein_DolP"/>
</dbReference>
<dbReference type="Proteomes" id="UP000029424">
    <property type="component" value="Chromosome 2"/>
</dbReference>
<protein>
    <submittedName>
        <fullName evidence="3">BON domain protein</fullName>
    </submittedName>
</protein>
<feature type="domain" description="BON" evidence="2">
    <location>
        <begin position="87"/>
        <end position="155"/>
    </location>
</feature>
<dbReference type="AlphaFoldDB" id="A0AAI8BDC0"/>
<sequence>MKGTQSRASLHTHLHSPRHRVKRFGGFGVAVLIAIAAACLALPQAAAAAGGDANGPNDMTGSNAANRAYDTAGASSPHSTSAGTKLRDTAVTAKVKATLLATNDLSSGGIHVTTRHGTVQLAGTVPDERQRTLAVDVTKQVEGVKTVRDKLSVRPK</sequence>
<dbReference type="RefSeq" id="WP_038801659.1">
    <property type="nucleotide sequence ID" value="NZ_CP008727.1"/>
</dbReference>
<evidence type="ECO:0000259" key="2">
    <source>
        <dbReference type="PROSITE" id="PS50914"/>
    </source>
</evidence>
<accession>A0AAI8BDC0</accession>
<dbReference type="Gene3D" id="3.30.1340.30">
    <property type="match status" value="1"/>
</dbReference>
<evidence type="ECO:0000313" key="3">
    <source>
        <dbReference type="EMBL" id="AIO70773.1"/>
    </source>
</evidence>
<organism evidence="3 4">
    <name type="scientific">Burkholderia oklahomensis</name>
    <dbReference type="NCBI Taxonomy" id="342113"/>
    <lineage>
        <taxon>Bacteria</taxon>
        <taxon>Pseudomonadati</taxon>
        <taxon>Pseudomonadota</taxon>
        <taxon>Betaproteobacteria</taxon>
        <taxon>Burkholderiales</taxon>
        <taxon>Burkholderiaceae</taxon>
        <taxon>Burkholderia</taxon>
        <taxon>pseudomallei group</taxon>
    </lineage>
</organism>
<dbReference type="PANTHER" id="PTHR34606">
    <property type="entry name" value="BON DOMAIN-CONTAINING PROTEIN"/>
    <property type="match status" value="1"/>
</dbReference>
<dbReference type="PROSITE" id="PS50914">
    <property type="entry name" value="BON"/>
    <property type="match status" value="1"/>
</dbReference>
<feature type="region of interest" description="Disordered" evidence="1">
    <location>
        <begin position="49"/>
        <end position="87"/>
    </location>
</feature>
<keyword evidence="4" id="KW-1185">Reference proteome</keyword>
<proteinExistence type="predicted"/>
<evidence type="ECO:0000256" key="1">
    <source>
        <dbReference type="SAM" id="MobiDB-lite"/>
    </source>
</evidence>
<dbReference type="PANTHER" id="PTHR34606:SF16">
    <property type="entry name" value="BON DOMAIN-CONTAINING PROTEIN"/>
    <property type="match status" value="1"/>
</dbReference>
<dbReference type="InterPro" id="IPR007055">
    <property type="entry name" value="BON_dom"/>
</dbReference>
<dbReference type="KEGG" id="bok:DM82_4073"/>
<name>A0AAI8BDC0_9BURK</name>
<dbReference type="EMBL" id="CP008727">
    <property type="protein sequence ID" value="AIO70773.1"/>
    <property type="molecule type" value="Genomic_DNA"/>
</dbReference>